<dbReference type="AlphaFoldDB" id="K9H1A5"/>
<dbReference type="GO" id="GO:0019693">
    <property type="term" value="P:ribose phosphate metabolic process"/>
    <property type="evidence" value="ECO:0007669"/>
    <property type="project" value="TreeGrafter"/>
</dbReference>
<evidence type="ECO:0000256" key="2">
    <source>
        <dbReference type="ARBA" id="ARBA00001946"/>
    </source>
</evidence>
<evidence type="ECO:0000256" key="3">
    <source>
        <dbReference type="ARBA" id="ARBA00007275"/>
    </source>
</evidence>
<evidence type="ECO:0000313" key="9">
    <source>
        <dbReference type="EMBL" id="EKV31342.1"/>
    </source>
</evidence>
<comment type="cofactor">
    <cofactor evidence="2">
        <name>Mg(2+)</name>
        <dbReference type="ChEBI" id="CHEBI:18420"/>
    </cofactor>
</comment>
<dbReference type="EMBL" id="ANHY01000006">
    <property type="protein sequence ID" value="EKV31342.1"/>
    <property type="molecule type" value="Genomic_DNA"/>
</dbReference>
<evidence type="ECO:0000256" key="4">
    <source>
        <dbReference type="ARBA" id="ARBA00016377"/>
    </source>
</evidence>
<evidence type="ECO:0000256" key="1">
    <source>
        <dbReference type="ARBA" id="ARBA00000847"/>
    </source>
</evidence>
<proteinExistence type="inferred from homology"/>
<dbReference type="PATRIC" id="fig|1238182.3.peg.1378"/>
<dbReference type="InterPro" id="IPR000086">
    <property type="entry name" value="NUDIX_hydrolase_dom"/>
</dbReference>
<accession>K9H1A5</accession>
<dbReference type="STRING" id="1238182.C882_3715"/>
<comment type="catalytic activity">
    <reaction evidence="1">
        <text>GDP-alpha-D-mannose + H2O = alpha-D-mannose 1-phosphate + GMP + 2 H(+)</text>
        <dbReference type="Rhea" id="RHEA:27978"/>
        <dbReference type="ChEBI" id="CHEBI:15377"/>
        <dbReference type="ChEBI" id="CHEBI:15378"/>
        <dbReference type="ChEBI" id="CHEBI:57527"/>
        <dbReference type="ChEBI" id="CHEBI:58115"/>
        <dbReference type="ChEBI" id="CHEBI:58409"/>
    </reaction>
</comment>
<dbReference type="CDD" id="cd24161">
    <property type="entry name" value="NUDIX_ADPRase_Ndx2"/>
    <property type="match status" value="1"/>
</dbReference>
<keyword evidence="5" id="KW-0378">Hydrolase</keyword>
<comment type="caution">
    <text evidence="9">The sequence shown here is derived from an EMBL/GenBank/DDBJ whole genome shotgun (WGS) entry which is preliminary data.</text>
</comment>
<dbReference type="InterPro" id="IPR015797">
    <property type="entry name" value="NUDIX_hydrolase-like_dom_sf"/>
</dbReference>
<sequence length="197" mass="21655">MDDAPRNPWTRLSRRTAYQNPWITITEDQVLTPAGTPGLYAIISPNSVAVGALPVDAEGHTWLVGQWRYPLGRYSWEIPEGGASKEVPPHEEALRELREETGLTAARWQELLRLDLSNALSDEGAVVFLAWDLTPGETDFDDTEALEIRRLPVAEAIAMAHDGRITDAISVAALLRLEVLALRGQLPEGFPCSGFDG</sequence>
<evidence type="ECO:0000256" key="6">
    <source>
        <dbReference type="ARBA" id="ARBA00032162"/>
    </source>
</evidence>
<dbReference type="PANTHER" id="PTHR11839:SF18">
    <property type="entry name" value="NUDIX HYDROLASE DOMAIN-CONTAINING PROTEIN"/>
    <property type="match status" value="1"/>
</dbReference>
<reference evidence="9 10" key="1">
    <citation type="journal article" date="2013" name="Genome Announc.">
        <title>Draft Genome Sequence of an Alphaproteobacterium, Caenispirillum salinarum AK4(T), Isolated from a Solar Saltern.</title>
        <authorList>
            <person name="Khatri I."/>
            <person name="Singh A."/>
            <person name="Korpole S."/>
            <person name="Pinnaka A.K."/>
            <person name="Subramanian S."/>
        </authorList>
    </citation>
    <scope>NUCLEOTIDE SEQUENCE [LARGE SCALE GENOMIC DNA]</scope>
    <source>
        <strain evidence="9 10">AK4</strain>
    </source>
</reference>
<dbReference type="PROSITE" id="PS51462">
    <property type="entry name" value="NUDIX"/>
    <property type="match status" value="1"/>
</dbReference>
<gene>
    <name evidence="9" type="ORF">C882_3715</name>
</gene>
<comment type="similarity">
    <text evidence="3">Belongs to the Nudix hydrolase family. NudK subfamily.</text>
</comment>
<name>K9H1A5_9PROT</name>
<dbReference type="SUPFAM" id="SSF55811">
    <property type="entry name" value="Nudix"/>
    <property type="match status" value="1"/>
</dbReference>
<protein>
    <recommendedName>
        <fullName evidence="4">GDP-mannose pyrophosphatase</fullName>
    </recommendedName>
    <alternativeName>
        <fullName evidence="6">GDP-mannose hydrolase</fullName>
    </alternativeName>
    <alternativeName>
        <fullName evidence="7">GDPMK</fullName>
    </alternativeName>
</protein>
<feature type="domain" description="Nudix hydrolase" evidence="8">
    <location>
        <begin position="45"/>
        <end position="173"/>
    </location>
</feature>
<dbReference type="OrthoDB" id="177518at2"/>
<keyword evidence="10" id="KW-1185">Reference proteome</keyword>
<dbReference type="GO" id="GO:0016787">
    <property type="term" value="F:hydrolase activity"/>
    <property type="evidence" value="ECO:0007669"/>
    <property type="project" value="UniProtKB-KW"/>
</dbReference>
<dbReference type="GO" id="GO:0005829">
    <property type="term" value="C:cytosol"/>
    <property type="evidence" value="ECO:0007669"/>
    <property type="project" value="TreeGrafter"/>
</dbReference>
<dbReference type="Gene3D" id="3.90.79.10">
    <property type="entry name" value="Nucleoside Triphosphate Pyrophosphohydrolase"/>
    <property type="match status" value="1"/>
</dbReference>
<dbReference type="eggNOG" id="COG0494">
    <property type="taxonomic scope" value="Bacteria"/>
</dbReference>
<organism evidence="9 10">
    <name type="scientific">Caenispirillum salinarum AK4</name>
    <dbReference type="NCBI Taxonomy" id="1238182"/>
    <lineage>
        <taxon>Bacteria</taxon>
        <taxon>Pseudomonadati</taxon>
        <taxon>Pseudomonadota</taxon>
        <taxon>Alphaproteobacteria</taxon>
        <taxon>Rhodospirillales</taxon>
        <taxon>Novispirillaceae</taxon>
        <taxon>Caenispirillum</taxon>
    </lineage>
</organism>
<evidence type="ECO:0000256" key="7">
    <source>
        <dbReference type="ARBA" id="ARBA00032272"/>
    </source>
</evidence>
<dbReference type="RefSeq" id="WP_009539823.1">
    <property type="nucleotide sequence ID" value="NZ_ANHY01000006.1"/>
</dbReference>
<dbReference type="PANTHER" id="PTHR11839">
    <property type="entry name" value="UDP/ADP-SUGAR PYROPHOSPHATASE"/>
    <property type="match status" value="1"/>
</dbReference>
<evidence type="ECO:0000256" key="5">
    <source>
        <dbReference type="ARBA" id="ARBA00022801"/>
    </source>
</evidence>
<dbReference type="Pfam" id="PF00293">
    <property type="entry name" value="NUDIX"/>
    <property type="match status" value="1"/>
</dbReference>
<dbReference type="GO" id="GO:0006753">
    <property type="term" value="P:nucleoside phosphate metabolic process"/>
    <property type="evidence" value="ECO:0007669"/>
    <property type="project" value="TreeGrafter"/>
</dbReference>
<evidence type="ECO:0000313" key="10">
    <source>
        <dbReference type="Proteomes" id="UP000009881"/>
    </source>
</evidence>
<dbReference type="Proteomes" id="UP000009881">
    <property type="component" value="Unassembled WGS sequence"/>
</dbReference>
<evidence type="ECO:0000259" key="8">
    <source>
        <dbReference type="PROSITE" id="PS51462"/>
    </source>
</evidence>